<evidence type="ECO:0000313" key="2">
    <source>
        <dbReference type="Proteomes" id="UP000587477"/>
    </source>
</evidence>
<accession>A0A1D9PQA6</accession>
<gene>
    <name evidence="1" type="ORF">BACVE_001898</name>
</gene>
<reference evidence="2" key="1">
    <citation type="submission" date="2020-10" db="EMBL/GenBank/DDBJ databases">
        <title>Complete genome sequence of Bacillus velezensis NST6.</title>
        <authorList>
            <person name="Choi J."/>
        </authorList>
    </citation>
    <scope>NUCLEOTIDE SEQUENCE [LARGE SCALE GENOMIC DNA]</scope>
    <source>
        <strain evidence="2">NST6</strain>
    </source>
</reference>
<dbReference type="AlphaFoldDB" id="A0A1D9PQA6"/>
<sequence length="111" mass="12903">MKKNKWLIHEILEFRLFREGEISVIELAFSSEYEHQLIHVKLTCKDVSSVRIKEMESHAAGSGIVTIDPVADGDDGRHFLIEEWEDQTFRFYCRQYEAAEEKEAQNGVAQT</sequence>
<dbReference type="Proteomes" id="UP000587477">
    <property type="component" value="Chromosome"/>
</dbReference>
<protein>
    <submittedName>
        <fullName evidence="1">Uncharacterized protein</fullName>
    </submittedName>
</protein>
<evidence type="ECO:0000313" key="1">
    <source>
        <dbReference type="EMBL" id="QOY26887.1"/>
    </source>
</evidence>
<organism evidence="1 2">
    <name type="scientific">Bacillus velezensis</name>
    <dbReference type="NCBI Taxonomy" id="492670"/>
    <lineage>
        <taxon>Bacteria</taxon>
        <taxon>Bacillati</taxon>
        <taxon>Bacillota</taxon>
        <taxon>Bacilli</taxon>
        <taxon>Bacillales</taxon>
        <taxon>Bacillaceae</taxon>
        <taxon>Bacillus</taxon>
        <taxon>Bacillus amyloliquefaciens group</taxon>
    </lineage>
</organism>
<dbReference type="EMBL" id="CP063687">
    <property type="protein sequence ID" value="QOY26887.1"/>
    <property type="molecule type" value="Genomic_DNA"/>
</dbReference>
<proteinExistence type="predicted"/>
<name>A0A1D9PQA6_BACVE</name>
<dbReference type="RefSeq" id="WP_025650044.1">
    <property type="nucleotide sequence ID" value="NZ_AP024501.1"/>
</dbReference>
<accession>A0A2D3DUF1</accession>